<keyword evidence="7" id="KW-0206">Cytoskeleton</keyword>
<reference evidence="16" key="1">
    <citation type="journal article" date="2018" name="PLoS ONE">
        <title>Chinook salmon (Oncorhynchus tshawytscha) genome and transcriptome.</title>
        <authorList>
            <person name="Christensen K.A."/>
            <person name="Leong J.S."/>
            <person name="Sakhrani D."/>
            <person name="Biagi C.A."/>
            <person name="Minkley D.R."/>
            <person name="Withler R.E."/>
            <person name="Rondeau E.B."/>
            <person name="Koop B.F."/>
            <person name="Devlin R.H."/>
        </authorList>
    </citation>
    <scope>NUCLEOTIDE SEQUENCE [LARGE SCALE GENOMIC DNA]</scope>
</reference>
<keyword evidence="5" id="KW-0970">Cilium biogenesis/degradation</keyword>
<evidence type="ECO:0000256" key="5">
    <source>
        <dbReference type="ARBA" id="ARBA00022794"/>
    </source>
</evidence>
<dbReference type="GO" id="GO:0001764">
    <property type="term" value="P:neuron migration"/>
    <property type="evidence" value="ECO:0007669"/>
    <property type="project" value="TreeGrafter"/>
</dbReference>
<keyword evidence="4" id="KW-0677">Repeat</keyword>
<gene>
    <name evidence="15" type="primary">LOC112241999</name>
</gene>
<reference evidence="15" key="2">
    <citation type="submission" date="2025-08" db="UniProtKB">
        <authorList>
            <consortium name="Ensembl"/>
        </authorList>
    </citation>
    <scope>IDENTIFICATION</scope>
</reference>
<feature type="domain" description="Doublecortin" evidence="14">
    <location>
        <begin position="141"/>
        <end position="224"/>
    </location>
</feature>
<dbReference type="GO" id="GO:0060271">
    <property type="term" value="P:cilium assembly"/>
    <property type="evidence" value="ECO:0007669"/>
    <property type="project" value="TreeGrafter"/>
</dbReference>
<evidence type="ECO:0000256" key="12">
    <source>
        <dbReference type="ARBA" id="ARBA00072980"/>
    </source>
</evidence>
<dbReference type="AlphaFoldDB" id="A0AAZ3NVX5"/>
<comment type="subunit">
    <text evidence="11">Interacts with DVL1, DVL2 and DVL3.</text>
</comment>
<dbReference type="FunFam" id="3.10.20.230:FF:000004">
    <property type="entry name" value="Doublecortin domain containing 2"/>
    <property type="match status" value="1"/>
</dbReference>
<keyword evidence="3" id="KW-0597">Phosphoprotein</keyword>
<evidence type="ECO:0000313" key="15">
    <source>
        <dbReference type="Ensembl" id="ENSOTSP00005108535.1"/>
    </source>
</evidence>
<keyword evidence="16" id="KW-1185">Reference proteome</keyword>
<feature type="domain" description="Doublecortin" evidence="14">
    <location>
        <begin position="15"/>
        <end position="98"/>
    </location>
</feature>
<evidence type="ECO:0000256" key="8">
    <source>
        <dbReference type="ARBA" id="ARBA00023273"/>
    </source>
</evidence>
<organism evidence="15 16">
    <name type="scientific">Oncorhynchus tshawytscha</name>
    <name type="common">Chinook salmon</name>
    <name type="synonym">Salmo tshawytscha</name>
    <dbReference type="NCBI Taxonomy" id="74940"/>
    <lineage>
        <taxon>Eukaryota</taxon>
        <taxon>Metazoa</taxon>
        <taxon>Chordata</taxon>
        <taxon>Craniata</taxon>
        <taxon>Vertebrata</taxon>
        <taxon>Euteleostomi</taxon>
        <taxon>Actinopterygii</taxon>
        <taxon>Neopterygii</taxon>
        <taxon>Teleostei</taxon>
        <taxon>Protacanthopterygii</taxon>
        <taxon>Salmoniformes</taxon>
        <taxon>Salmonidae</taxon>
        <taxon>Salmoninae</taxon>
        <taxon>Oncorhynchus</taxon>
    </lineage>
</organism>
<dbReference type="GO" id="GO:0048813">
    <property type="term" value="P:dendrite morphogenesis"/>
    <property type="evidence" value="ECO:0007669"/>
    <property type="project" value="TreeGrafter"/>
</dbReference>
<dbReference type="GO" id="GO:0005815">
    <property type="term" value="C:microtubule organizing center"/>
    <property type="evidence" value="ECO:0007669"/>
    <property type="project" value="TreeGrafter"/>
</dbReference>
<keyword evidence="2" id="KW-0963">Cytoplasm</keyword>
<dbReference type="GO" id="GO:0005930">
    <property type="term" value="C:axoneme"/>
    <property type="evidence" value="ECO:0007669"/>
    <property type="project" value="UniProtKB-SubCell"/>
</dbReference>
<reference evidence="15" key="3">
    <citation type="submission" date="2025-09" db="UniProtKB">
        <authorList>
            <consortium name="Ensembl"/>
        </authorList>
    </citation>
    <scope>IDENTIFICATION</scope>
</reference>
<dbReference type="GeneTree" id="ENSGT00940000159377"/>
<dbReference type="RefSeq" id="XP_042174271.1">
    <property type="nucleotide sequence ID" value="XM_042318337.1"/>
</dbReference>
<feature type="compositionally biased region" description="Basic and acidic residues" evidence="13">
    <location>
        <begin position="341"/>
        <end position="353"/>
    </location>
</feature>
<sequence>MNSEKPRFLSQPVVKNIFVYRNGDPFYEARRLVVNQKRVSNFDTFLRDVTGGVQAPFGAVRNIYTPRMGHRVACLDHLQSGEQYVAAGREKFKKLDYSQIGSRKKRMLLTSSGQPYPQAKPVPQSRIIVSARFLKPIKEPCSIFVVANGDVLTPALRLLIPQRILGQYDRVLEMITDKMGLRILGCVRSLYTFDGNHVNEGKDLETGQFYVAVGRDKFKRLPYSDLLFTKPRGIRRTTGSKASSLPPIYTSGKQNRNSLTVHHSKSMWQCREPADAKISAHDTDRTSSIVRQISQQRLMILRKRRSGLSISLGTQDNDGAVQTDEGPLEDADLSPQSDLSTEEKPTEDSKSTDTEESPEGEKGEEEETAVAENSTEEQGDDKEDVTKTTEEQGDDNEDITKTTEEQGDNNEDITKTTEEQGDDNEDITKTTEEQGDDNEDITKTTEEQGDNNEDITKTTEEQGDDNEDITKTTEEQGDNNEDITKTTEEQGDNNEDITKTTEEQGDDNEDITKTTEEQGDDKEDVTKTTEEQGGDKEDVTKTTEEQGGDKEDVTKTTEEQGDDKEDVTKTTEEQGDNKEDVTKTTEEQGDNNEDITKTTEEQGDNNEDITKTTEEQGDNKEDITKRITTEEQGDNNEDITITTEEDSDSVVGEKSLETKLQGSLENLVLKK</sequence>
<evidence type="ECO:0000256" key="1">
    <source>
        <dbReference type="ARBA" id="ARBA00004430"/>
    </source>
</evidence>
<evidence type="ECO:0000256" key="7">
    <source>
        <dbReference type="ARBA" id="ARBA00023212"/>
    </source>
</evidence>
<dbReference type="Proteomes" id="UP000694402">
    <property type="component" value="Unassembled WGS sequence"/>
</dbReference>
<evidence type="ECO:0000256" key="9">
    <source>
        <dbReference type="ARBA" id="ARBA00037822"/>
    </source>
</evidence>
<dbReference type="PROSITE" id="PS50309">
    <property type="entry name" value="DC"/>
    <property type="match status" value="2"/>
</dbReference>
<evidence type="ECO:0000256" key="6">
    <source>
        <dbReference type="ARBA" id="ARBA00022902"/>
    </source>
</evidence>
<dbReference type="Ensembl" id="ENSOTST00005118423.1">
    <property type="protein sequence ID" value="ENSOTSP00005108535.1"/>
    <property type="gene ID" value="ENSOTSG00005053328.1"/>
</dbReference>
<evidence type="ECO:0000256" key="2">
    <source>
        <dbReference type="ARBA" id="ARBA00022490"/>
    </source>
</evidence>
<feature type="compositionally biased region" description="Basic and acidic residues" evidence="13">
    <location>
        <begin position="608"/>
        <end position="629"/>
    </location>
</feature>
<evidence type="ECO:0000256" key="10">
    <source>
        <dbReference type="ARBA" id="ARBA00057353"/>
    </source>
</evidence>
<evidence type="ECO:0000256" key="11">
    <source>
        <dbReference type="ARBA" id="ARBA00066265"/>
    </source>
</evidence>
<evidence type="ECO:0000256" key="3">
    <source>
        <dbReference type="ARBA" id="ARBA00022553"/>
    </source>
</evidence>
<dbReference type="PANTHER" id="PTHR23004">
    <property type="entry name" value="DOUBLECORTIN DOMAIN CONTAINING 2"/>
    <property type="match status" value="1"/>
</dbReference>
<keyword evidence="8" id="KW-0966">Cell projection</keyword>
<comment type="function">
    <text evidence="10">Protein that plays a role in the inhibition of canonical Wnt signaling pathway. May be involved in neuronal migration during development of the cerebral neocortex. Involved in the control of ciliogenesis and ciliary length.</text>
</comment>
<evidence type="ECO:0000313" key="16">
    <source>
        <dbReference type="Proteomes" id="UP000694402"/>
    </source>
</evidence>
<dbReference type="Pfam" id="PF03607">
    <property type="entry name" value="DCX"/>
    <property type="match status" value="2"/>
</dbReference>
<dbReference type="GO" id="GO:0035556">
    <property type="term" value="P:intracellular signal transduction"/>
    <property type="evidence" value="ECO:0007669"/>
    <property type="project" value="InterPro"/>
</dbReference>
<name>A0AAZ3NVX5_ONCTS</name>
<feature type="compositionally biased region" description="Acidic residues" evidence="13">
    <location>
        <begin position="631"/>
        <end position="648"/>
    </location>
</feature>
<feature type="compositionally biased region" description="Acidic residues" evidence="13">
    <location>
        <begin position="354"/>
        <end position="383"/>
    </location>
</feature>
<dbReference type="FunFam" id="3.10.20.230:FF:000005">
    <property type="entry name" value="Doublecortin domain containing 2"/>
    <property type="match status" value="1"/>
</dbReference>
<dbReference type="InterPro" id="IPR003533">
    <property type="entry name" value="Doublecortin_dom"/>
</dbReference>
<comment type="subcellular location">
    <subcellularLocation>
        <location evidence="9">Cell projection</location>
        <location evidence="9">Kinocilium</location>
    </subcellularLocation>
    <subcellularLocation>
        <location evidence="1">Cytoplasm</location>
        <location evidence="1">Cytoskeleton</location>
        <location evidence="1">Cilium axoneme</location>
    </subcellularLocation>
</comment>
<dbReference type="GeneID" id="112241999"/>
<dbReference type="GO" id="GO:0060091">
    <property type="term" value="C:kinocilium"/>
    <property type="evidence" value="ECO:0007669"/>
    <property type="project" value="UniProtKB-SubCell"/>
</dbReference>
<dbReference type="PANTHER" id="PTHR23004:SF5">
    <property type="entry name" value="DOUBLECORTIN DOMAIN-CONTAINING PROTEIN 2"/>
    <property type="match status" value="1"/>
</dbReference>
<keyword evidence="6" id="KW-0524">Neurogenesis</keyword>
<dbReference type="SMART" id="SM00537">
    <property type="entry name" value="DCX"/>
    <property type="match status" value="2"/>
</dbReference>
<evidence type="ECO:0000259" key="14">
    <source>
        <dbReference type="PROSITE" id="PS50309"/>
    </source>
</evidence>
<feature type="region of interest" description="Disordered" evidence="13">
    <location>
        <begin position="310"/>
        <end position="654"/>
    </location>
</feature>
<feature type="compositionally biased region" description="Basic and acidic residues" evidence="13">
    <location>
        <begin position="566"/>
        <end position="586"/>
    </location>
</feature>
<dbReference type="KEGG" id="otw:112241999"/>
<dbReference type="GO" id="GO:0005874">
    <property type="term" value="C:microtubule"/>
    <property type="evidence" value="ECO:0007669"/>
    <property type="project" value="TreeGrafter"/>
</dbReference>
<dbReference type="GO" id="GO:1902017">
    <property type="term" value="P:regulation of cilium assembly"/>
    <property type="evidence" value="ECO:0007669"/>
    <property type="project" value="TreeGrafter"/>
</dbReference>
<evidence type="ECO:0000256" key="4">
    <source>
        <dbReference type="ARBA" id="ARBA00022737"/>
    </source>
</evidence>
<evidence type="ECO:0000256" key="13">
    <source>
        <dbReference type="SAM" id="MobiDB-lite"/>
    </source>
</evidence>
<accession>A0AAZ3NVX5</accession>
<proteinExistence type="predicted"/>
<protein>
    <recommendedName>
        <fullName evidence="12">Doublecortin domain-containing protein 2</fullName>
    </recommendedName>
</protein>
<feature type="compositionally biased region" description="Basic and acidic residues" evidence="13">
    <location>
        <begin position="524"/>
        <end position="558"/>
    </location>
</feature>